<dbReference type="RefSeq" id="WP_161091356.1">
    <property type="nucleotide sequence ID" value="NZ_WWCV01000036.1"/>
</dbReference>
<evidence type="ECO:0000313" key="2">
    <source>
        <dbReference type="EMBL" id="MYN18843.1"/>
    </source>
</evidence>
<feature type="transmembrane region" description="Helical" evidence="1">
    <location>
        <begin position="51"/>
        <end position="71"/>
    </location>
</feature>
<proteinExistence type="predicted"/>
<comment type="caution">
    <text evidence="2">The sequence shown here is derived from an EMBL/GenBank/DDBJ whole genome shotgun (WGS) entry which is preliminary data.</text>
</comment>
<keyword evidence="3" id="KW-1185">Reference proteome</keyword>
<organism evidence="2 3">
    <name type="scientific">Duganella vulcania</name>
    <dbReference type="NCBI Taxonomy" id="2692166"/>
    <lineage>
        <taxon>Bacteria</taxon>
        <taxon>Pseudomonadati</taxon>
        <taxon>Pseudomonadota</taxon>
        <taxon>Betaproteobacteria</taxon>
        <taxon>Burkholderiales</taxon>
        <taxon>Oxalobacteraceae</taxon>
        <taxon>Telluria group</taxon>
        <taxon>Duganella</taxon>
    </lineage>
</organism>
<accession>A0A845HN29</accession>
<sequence>MAMNSENEADLRFVLLEIGKLSSNVERLITDVKSMGEKVDGLRHQVTFVRGALYVVSGVLAAGVYYVAALYR</sequence>
<dbReference type="Proteomes" id="UP000484875">
    <property type="component" value="Unassembled WGS sequence"/>
</dbReference>
<protein>
    <submittedName>
        <fullName evidence="2">Uncharacterized protein</fullName>
    </submittedName>
</protein>
<name>A0A845HN29_9BURK</name>
<keyword evidence="1" id="KW-1133">Transmembrane helix</keyword>
<evidence type="ECO:0000256" key="1">
    <source>
        <dbReference type="SAM" id="Phobius"/>
    </source>
</evidence>
<dbReference type="AlphaFoldDB" id="A0A845HN29"/>
<keyword evidence="1" id="KW-0812">Transmembrane</keyword>
<reference evidence="2 3" key="1">
    <citation type="submission" date="2019-12" db="EMBL/GenBank/DDBJ databases">
        <title>Novel species isolated from a subtropical stream in China.</title>
        <authorList>
            <person name="Lu H."/>
        </authorList>
    </citation>
    <scope>NUCLEOTIDE SEQUENCE [LARGE SCALE GENOMIC DNA]</scope>
    <source>
        <strain evidence="2 3">FT107W</strain>
    </source>
</reference>
<dbReference type="EMBL" id="WWCV01000036">
    <property type="protein sequence ID" value="MYN18843.1"/>
    <property type="molecule type" value="Genomic_DNA"/>
</dbReference>
<gene>
    <name evidence="2" type="ORF">GTP81_19010</name>
</gene>
<evidence type="ECO:0000313" key="3">
    <source>
        <dbReference type="Proteomes" id="UP000484875"/>
    </source>
</evidence>
<keyword evidence="1" id="KW-0472">Membrane</keyword>